<organism evidence="1 2">
    <name type="scientific">Terrihabitans rhizophilus</name>
    <dbReference type="NCBI Taxonomy" id="3092662"/>
    <lineage>
        <taxon>Bacteria</taxon>
        <taxon>Pseudomonadati</taxon>
        <taxon>Pseudomonadota</taxon>
        <taxon>Alphaproteobacteria</taxon>
        <taxon>Hyphomicrobiales</taxon>
        <taxon>Terrihabitans</taxon>
    </lineage>
</organism>
<gene>
    <name evidence="1" type="ORF">SCD90_03270</name>
</gene>
<reference evidence="1 2" key="1">
    <citation type="submission" date="2023-11" db="EMBL/GenBank/DDBJ databases">
        <authorList>
            <person name="Bao R."/>
        </authorList>
    </citation>
    <scope>NUCLEOTIDE SEQUENCE [LARGE SCALE GENOMIC DNA]</scope>
    <source>
        <strain evidence="1 2">PJ23</strain>
    </source>
</reference>
<dbReference type="EMBL" id="JAXAFJ010000001">
    <property type="protein sequence ID" value="MDX6805076.1"/>
    <property type="molecule type" value="Genomic_DNA"/>
</dbReference>
<comment type="caution">
    <text evidence="1">The sequence shown here is derived from an EMBL/GenBank/DDBJ whole genome shotgun (WGS) entry which is preliminary data.</text>
</comment>
<name>A0ABU4RKH1_9HYPH</name>
<sequence length="131" mass="13877">MPKIKLTNIVGVQVQSKDETFSILGRDGAGREVVVELPLSAARKLAAETRRIAMVRPKTPNPVPQVPGQTGEVVPLDIRTAAVGTLTPPAGPAVAIVFDQGEETELAFRLPAAGALELGHLLVKEGEKLKR</sequence>
<protein>
    <submittedName>
        <fullName evidence="1">Uncharacterized protein</fullName>
    </submittedName>
</protein>
<accession>A0ABU4RKH1</accession>
<keyword evidence="2" id="KW-1185">Reference proteome</keyword>
<proteinExistence type="predicted"/>
<dbReference type="RefSeq" id="WP_319843178.1">
    <property type="nucleotide sequence ID" value="NZ_JAXAFJ010000001.1"/>
</dbReference>
<evidence type="ECO:0000313" key="1">
    <source>
        <dbReference type="EMBL" id="MDX6805076.1"/>
    </source>
</evidence>
<dbReference type="Proteomes" id="UP001274321">
    <property type="component" value="Unassembled WGS sequence"/>
</dbReference>
<evidence type="ECO:0000313" key="2">
    <source>
        <dbReference type="Proteomes" id="UP001274321"/>
    </source>
</evidence>